<sequence length="516" mass="57085">MTDMTHFFRSESGELTRSEFDDGVRRFAGGLRAEGLAEGESVALLLRNDAPLAQAMIGADAAGVYSVPLNWHGKADEIRYILDDCGARLLVGHTDLLGALPADCLAGRRVIAVPTPQAIARRHGVPPSPPMKAEWRDWSDWLAAQQPLERSSTRPRGAIIYTSGTTGKPKGVQREPYTDLQAQQGNLRTLHHAFGTRPGMNAAIVGPLYHGGPGAYWRAAYAATRESGTVLMRSKFDAEELLELIERERISHLFMVPTMFVRMLRLPAEVRRRYDLSSVRHIVHTAAPCPAAVKAAMMDWLGEVIYEFYGTTETGPVTVAGPADSRERPGTVGRKQETVRLEVHDARGRPLPPGEIGEICCRNSTYPDFTYRNRTQERLELEREGGLIATGDVGYVDADGFVFICDRVKDMVISGGVNIYPAEIEAVLIEIAGVRDCAVFGVPHEEWGETLAAHIELEPGAALTPEAIRAELERMLPRFKVPAILRFESSLPRQDNGKIYKRRLSDPYWAGHSRRI</sequence>
<dbReference type="InterPro" id="IPR025110">
    <property type="entry name" value="AMP-bd_C"/>
</dbReference>
<keyword evidence="2" id="KW-0436">Ligase</keyword>
<feature type="domain" description="AMP-dependent synthetase/ligase" evidence="3">
    <location>
        <begin position="10"/>
        <end position="363"/>
    </location>
</feature>
<dbReference type="OrthoDB" id="9766486at2"/>
<evidence type="ECO:0000313" key="6">
    <source>
        <dbReference type="Proteomes" id="UP000318405"/>
    </source>
</evidence>
<evidence type="ECO:0000256" key="1">
    <source>
        <dbReference type="ARBA" id="ARBA00006432"/>
    </source>
</evidence>
<dbReference type="SUPFAM" id="SSF56801">
    <property type="entry name" value="Acetyl-CoA synthetase-like"/>
    <property type="match status" value="1"/>
</dbReference>
<dbReference type="GO" id="GO:0006631">
    <property type="term" value="P:fatty acid metabolic process"/>
    <property type="evidence" value="ECO:0007669"/>
    <property type="project" value="TreeGrafter"/>
</dbReference>
<dbReference type="PROSITE" id="PS00455">
    <property type="entry name" value="AMP_BINDING"/>
    <property type="match status" value="1"/>
</dbReference>
<protein>
    <submittedName>
        <fullName evidence="5">AMP-binding protein</fullName>
    </submittedName>
</protein>
<dbReference type="InterPro" id="IPR042099">
    <property type="entry name" value="ANL_N_sf"/>
</dbReference>
<evidence type="ECO:0000259" key="3">
    <source>
        <dbReference type="Pfam" id="PF00501"/>
    </source>
</evidence>
<keyword evidence="6" id="KW-1185">Reference proteome</keyword>
<comment type="caution">
    <text evidence="5">The sequence shown here is derived from an EMBL/GenBank/DDBJ whole genome shotgun (WGS) entry which is preliminary data.</text>
</comment>
<dbReference type="EMBL" id="VLTJ01000002">
    <property type="protein sequence ID" value="TSH98973.1"/>
    <property type="molecule type" value="Genomic_DNA"/>
</dbReference>
<dbReference type="GO" id="GO:0031956">
    <property type="term" value="F:medium-chain fatty acid-CoA ligase activity"/>
    <property type="evidence" value="ECO:0007669"/>
    <property type="project" value="TreeGrafter"/>
</dbReference>
<proteinExistence type="inferred from homology"/>
<evidence type="ECO:0000313" key="5">
    <source>
        <dbReference type="EMBL" id="TSH98973.1"/>
    </source>
</evidence>
<dbReference type="InterPro" id="IPR045851">
    <property type="entry name" value="AMP-bd_C_sf"/>
</dbReference>
<dbReference type="Pfam" id="PF00501">
    <property type="entry name" value="AMP-binding"/>
    <property type="match status" value="1"/>
</dbReference>
<dbReference type="Gene3D" id="3.30.300.30">
    <property type="match status" value="1"/>
</dbReference>
<dbReference type="Proteomes" id="UP000318405">
    <property type="component" value="Unassembled WGS sequence"/>
</dbReference>
<organism evidence="5 6">
    <name type="scientific">Verticiella sediminum</name>
    <dbReference type="NCBI Taxonomy" id="1247510"/>
    <lineage>
        <taxon>Bacteria</taxon>
        <taxon>Pseudomonadati</taxon>
        <taxon>Pseudomonadota</taxon>
        <taxon>Betaproteobacteria</taxon>
        <taxon>Burkholderiales</taxon>
        <taxon>Alcaligenaceae</taxon>
        <taxon>Verticiella</taxon>
    </lineage>
</organism>
<dbReference type="InterPro" id="IPR020845">
    <property type="entry name" value="AMP-binding_CS"/>
</dbReference>
<dbReference type="AlphaFoldDB" id="A0A556B1D2"/>
<feature type="domain" description="AMP-binding enzyme C-terminal" evidence="4">
    <location>
        <begin position="423"/>
        <end position="498"/>
    </location>
</feature>
<name>A0A556B1D2_9BURK</name>
<dbReference type="InterPro" id="IPR000873">
    <property type="entry name" value="AMP-dep_synth/lig_dom"/>
</dbReference>
<dbReference type="Gene3D" id="3.40.50.12780">
    <property type="entry name" value="N-terminal domain of ligase-like"/>
    <property type="match status" value="1"/>
</dbReference>
<dbReference type="RefSeq" id="WP_143946251.1">
    <property type="nucleotide sequence ID" value="NZ_BAABMB010000001.1"/>
</dbReference>
<evidence type="ECO:0000259" key="4">
    <source>
        <dbReference type="Pfam" id="PF13193"/>
    </source>
</evidence>
<accession>A0A556B1D2</accession>
<comment type="similarity">
    <text evidence="1">Belongs to the ATP-dependent AMP-binding enzyme family.</text>
</comment>
<dbReference type="PANTHER" id="PTHR43201:SF5">
    <property type="entry name" value="MEDIUM-CHAIN ACYL-COA LIGASE ACSF2, MITOCHONDRIAL"/>
    <property type="match status" value="1"/>
</dbReference>
<evidence type="ECO:0000256" key="2">
    <source>
        <dbReference type="ARBA" id="ARBA00022598"/>
    </source>
</evidence>
<dbReference type="PANTHER" id="PTHR43201">
    <property type="entry name" value="ACYL-COA SYNTHETASE"/>
    <property type="match status" value="1"/>
</dbReference>
<gene>
    <name evidence="5" type="ORF">FOZ76_00960</name>
</gene>
<reference evidence="5 6" key="1">
    <citation type="submission" date="2019-07" db="EMBL/GenBank/DDBJ databases">
        <title>Qingshengfaniella alkalisoli gen. nov., sp. nov., isolated from saline soil.</title>
        <authorList>
            <person name="Xu L."/>
            <person name="Huang X.-X."/>
            <person name="Sun J.-Q."/>
        </authorList>
    </citation>
    <scope>NUCLEOTIDE SEQUENCE [LARGE SCALE GENOMIC DNA]</scope>
    <source>
        <strain evidence="5 6">DSM 27279</strain>
    </source>
</reference>
<dbReference type="Pfam" id="PF13193">
    <property type="entry name" value="AMP-binding_C"/>
    <property type="match status" value="1"/>
</dbReference>